<dbReference type="Gene3D" id="3.40.710.10">
    <property type="entry name" value="DD-peptidase/beta-lactamase superfamily"/>
    <property type="match status" value="1"/>
</dbReference>
<feature type="domain" description="Penicillin-binding C-terminal" evidence="14">
    <location>
        <begin position="699"/>
        <end position="788"/>
    </location>
</feature>
<keyword evidence="7" id="KW-0808">Transferase</keyword>
<dbReference type="GO" id="GO:0030288">
    <property type="term" value="C:outer membrane-bounded periplasmic space"/>
    <property type="evidence" value="ECO:0007669"/>
    <property type="project" value="TreeGrafter"/>
</dbReference>
<comment type="similarity">
    <text evidence="2">In the C-terminal section; belongs to the transpeptidase family.</text>
</comment>
<evidence type="ECO:0000256" key="10">
    <source>
        <dbReference type="ARBA" id="ARBA00044770"/>
    </source>
</evidence>
<evidence type="ECO:0000256" key="6">
    <source>
        <dbReference type="ARBA" id="ARBA00022676"/>
    </source>
</evidence>
<dbReference type="Pfam" id="PF00905">
    <property type="entry name" value="Transpeptidase"/>
    <property type="match status" value="1"/>
</dbReference>
<feature type="domain" description="Glycosyl transferase family 51" evidence="13">
    <location>
        <begin position="65"/>
        <end position="230"/>
    </location>
</feature>
<keyword evidence="4" id="KW-0121">Carboxypeptidase</keyword>
<accession>A0A7V5RNY8</accession>
<evidence type="ECO:0000313" key="15">
    <source>
        <dbReference type="EMBL" id="HHM01981.1"/>
    </source>
</evidence>
<dbReference type="InterPro" id="IPR001460">
    <property type="entry name" value="PCN-bd_Tpept"/>
</dbReference>
<dbReference type="InterPro" id="IPR011815">
    <property type="entry name" value="PBP_1c"/>
</dbReference>
<comment type="similarity">
    <text evidence="3">In the N-terminal section; belongs to the glycosyltransferase 51 family.</text>
</comment>
<dbReference type="Proteomes" id="UP000885771">
    <property type="component" value="Unassembled WGS sequence"/>
</dbReference>
<evidence type="ECO:0000256" key="7">
    <source>
        <dbReference type="ARBA" id="ARBA00022679"/>
    </source>
</evidence>
<evidence type="ECO:0000259" key="13">
    <source>
        <dbReference type="Pfam" id="PF00912"/>
    </source>
</evidence>
<dbReference type="InterPro" id="IPR012338">
    <property type="entry name" value="Beta-lactam/transpept-like"/>
</dbReference>
<comment type="catalytic activity">
    <reaction evidence="11">
        <text>[GlcNAc-(1-&gt;4)-Mur2Ac(oyl-L-Ala-gamma-D-Glu-L-Lys-D-Ala-D-Ala)](n)-di-trans,octa-cis-undecaprenyl diphosphate + beta-D-GlcNAc-(1-&gt;4)-Mur2Ac(oyl-L-Ala-gamma-D-Glu-L-Lys-D-Ala-D-Ala)-di-trans,octa-cis-undecaprenyl diphosphate = [GlcNAc-(1-&gt;4)-Mur2Ac(oyl-L-Ala-gamma-D-Glu-L-Lys-D-Ala-D-Ala)](n+1)-di-trans,octa-cis-undecaprenyl diphosphate + di-trans,octa-cis-undecaprenyl diphosphate + H(+)</text>
        <dbReference type="Rhea" id="RHEA:23708"/>
        <dbReference type="Rhea" id="RHEA-COMP:9602"/>
        <dbReference type="Rhea" id="RHEA-COMP:9603"/>
        <dbReference type="ChEBI" id="CHEBI:15378"/>
        <dbReference type="ChEBI" id="CHEBI:58405"/>
        <dbReference type="ChEBI" id="CHEBI:60033"/>
        <dbReference type="ChEBI" id="CHEBI:78435"/>
        <dbReference type="EC" id="2.4.99.28"/>
    </reaction>
</comment>
<dbReference type="InterPro" id="IPR023346">
    <property type="entry name" value="Lysozyme-like_dom_sf"/>
</dbReference>
<evidence type="ECO:0000256" key="5">
    <source>
        <dbReference type="ARBA" id="ARBA00022670"/>
    </source>
</evidence>
<comment type="caution">
    <text evidence="15">The sequence shown here is derived from an EMBL/GenBank/DDBJ whole genome shotgun (WGS) entry which is preliminary data.</text>
</comment>
<evidence type="ECO:0000259" key="12">
    <source>
        <dbReference type="Pfam" id="PF00905"/>
    </source>
</evidence>
<keyword evidence="8" id="KW-0378">Hydrolase</keyword>
<name>A0A7V5RNY8_CALAY</name>
<dbReference type="GO" id="GO:0008955">
    <property type="term" value="F:peptidoglycan glycosyltransferase activity"/>
    <property type="evidence" value="ECO:0007669"/>
    <property type="project" value="UniProtKB-EC"/>
</dbReference>
<sequence>MSAHPSRVRIVPGSRAWSVFLAAAALFLLAVLGAPVPRPLFDAPYSTTLRAADGSLLGAALAGDEQWRFPASDSLPGRFATAIRLFEDEYFYYHPGINPVSLFRAARQNMRAGKIVSGGSTITMQLVRMAYGHPPRTYLQKFREMLAALKLELLYSKEEILTLYIDHAPFGGNIVGIKAAAWRYFGRDPQQLSWAEAAFLAILPNQPSMGFSAAQKEYLLRKRNRLLKKLARRGYISNENMNLARGEPLPERRVAIPRKATHLLYRAINEGHRGETIRSTLERRLQEWATRRLNRYSRKMAANQVHNAAALILDIATGHTLAYVGNARAGDEHAAQVDVITARRSPGSLLKPVLYAAALDEGLILPRQLLPDIPVIYQGFAPKNFDRRYRGAVPADQALAGSLNVPFVHLLRAYGYEKLHRKLRNMGMRSLSRPAAHYGLSLILGGAETSLWELSAVYAGMARSYLNYARRPLNRGYSPADYHPNIYVKGEEPGRQTEPGPNALLRAPSIGFALRAMQMLRRPREESGWEQFGSSRSIAWKTGTSIGFRDAWAMGMNERYLVAVWLGNADGEGRPGLTGIQAAAPLMFDLFGLLEGGARFDESLGSPVRVCARSGMHPSENCPQTVWMDLPDYLREGPVCPYHRLLHLNADSSARVNSSCYPVRKMKTVSWFILPPVMARYYRARHTAYREPPPFLASCRQEPDGRPMALVYPRRFTRIYIPLEQDGRPGRAVFEAAHRQGEAVIYWHLDEEYLGYTRRPHKMALSAEKGPHRLTLIDDSGHELRIAFEVINE</sequence>
<evidence type="ECO:0000256" key="11">
    <source>
        <dbReference type="ARBA" id="ARBA00049902"/>
    </source>
</evidence>
<dbReference type="EC" id="2.4.99.28" evidence="10"/>
<organism evidence="15">
    <name type="scientific">Caldithrix abyssi</name>
    <dbReference type="NCBI Taxonomy" id="187145"/>
    <lineage>
        <taxon>Bacteria</taxon>
        <taxon>Pseudomonadati</taxon>
        <taxon>Calditrichota</taxon>
        <taxon>Calditrichia</taxon>
        <taxon>Calditrichales</taxon>
        <taxon>Calditrichaceae</taxon>
        <taxon>Caldithrix</taxon>
    </lineage>
</organism>
<protein>
    <recommendedName>
        <fullName evidence="10">peptidoglycan glycosyltransferase</fullName>
        <ecNumber evidence="10">2.4.99.28</ecNumber>
    </recommendedName>
</protein>
<dbReference type="GO" id="GO:0006508">
    <property type="term" value="P:proteolysis"/>
    <property type="evidence" value="ECO:0007669"/>
    <property type="project" value="UniProtKB-KW"/>
</dbReference>
<dbReference type="EMBL" id="DRLI01000121">
    <property type="protein sequence ID" value="HHM01981.1"/>
    <property type="molecule type" value="Genomic_DNA"/>
</dbReference>
<dbReference type="Pfam" id="PF06832">
    <property type="entry name" value="BiPBP_C"/>
    <property type="match status" value="1"/>
</dbReference>
<evidence type="ECO:0000256" key="2">
    <source>
        <dbReference type="ARBA" id="ARBA00007090"/>
    </source>
</evidence>
<dbReference type="InterPro" id="IPR036950">
    <property type="entry name" value="PBP_transglycosylase"/>
</dbReference>
<dbReference type="InterPro" id="IPR001264">
    <property type="entry name" value="Glyco_trans_51"/>
</dbReference>
<dbReference type="GO" id="GO:0008658">
    <property type="term" value="F:penicillin binding"/>
    <property type="evidence" value="ECO:0007669"/>
    <property type="project" value="InterPro"/>
</dbReference>
<reference evidence="15" key="1">
    <citation type="journal article" date="2020" name="mSystems">
        <title>Genome- and Community-Level Interaction Insights into Carbon Utilization and Element Cycling Functions of Hydrothermarchaeota in Hydrothermal Sediment.</title>
        <authorList>
            <person name="Zhou Z."/>
            <person name="Liu Y."/>
            <person name="Xu W."/>
            <person name="Pan J."/>
            <person name="Luo Z.H."/>
            <person name="Li M."/>
        </authorList>
    </citation>
    <scope>NUCLEOTIDE SEQUENCE [LARGE SCALE GENOMIC DNA]</scope>
    <source>
        <strain evidence="15">HyVt-460</strain>
    </source>
</reference>
<evidence type="ECO:0000256" key="4">
    <source>
        <dbReference type="ARBA" id="ARBA00022645"/>
    </source>
</evidence>
<dbReference type="SUPFAM" id="SSF56601">
    <property type="entry name" value="beta-lactamase/transpeptidase-like"/>
    <property type="match status" value="1"/>
</dbReference>
<feature type="domain" description="Penicillin-binding protein transpeptidase" evidence="12">
    <location>
        <begin position="309"/>
        <end position="428"/>
    </location>
</feature>
<dbReference type="GO" id="GO:0004180">
    <property type="term" value="F:carboxypeptidase activity"/>
    <property type="evidence" value="ECO:0007669"/>
    <property type="project" value="UniProtKB-KW"/>
</dbReference>
<dbReference type="InterPro" id="IPR050396">
    <property type="entry name" value="Glycosyltr_51/Transpeptidase"/>
</dbReference>
<evidence type="ECO:0000256" key="8">
    <source>
        <dbReference type="ARBA" id="ARBA00022801"/>
    </source>
</evidence>
<evidence type="ECO:0000256" key="3">
    <source>
        <dbReference type="ARBA" id="ARBA00007739"/>
    </source>
</evidence>
<evidence type="ECO:0000256" key="9">
    <source>
        <dbReference type="ARBA" id="ARBA00023268"/>
    </source>
</evidence>
<proteinExistence type="inferred from homology"/>
<keyword evidence="6" id="KW-0328">Glycosyltransferase</keyword>
<dbReference type="PANTHER" id="PTHR32282">
    <property type="entry name" value="BINDING PROTEIN TRANSPEPTIDASE, PUTATIVE-RELATED"/>
    <property type="match status" value="1"/>
</dbReference>
<comment type="pathway">
    <text evidence="1">Cell wall biogenesis; peptidoglycan biosynthesis.</text>
</comment>
<gene>
    <name evidence="15" type="primary">pbpC</name>
    <name evidence="15" type="ORF">ENJ15_03145</name>
</gene>
<dbReference type="NCBIfam" id="TIGR02073">
    <property type="entry name" value="PBP_1c"/>
    <property type="match status" value="1"/>
</dbReference>
<evidence type="ECO:0000256" key="1">
    <source>
        <dbReference type="ARBA" id="ARBA00004752"/>
    </source>
</evidence>
<dbReference type="InterPro" id="IPR009647">
    <property type="entry name" value="PBP_C"/>
</dbReference>
<dbReference type="AlphaFoldDB" id="A0A7V5RNY8"/>
<dbReference type="PANTHER" id="PTHR32282:SF15">
    <property type="entry name" value="PENICILLIN-BINDING PROTEIN 1C"/>
    <property type="match status" value="1"/>
</dbReference>
<dbReference type="Gene3D" id="1.10.3810.10">
    <property type="entry name" value="Biosynthetic peptidoglycan transglycosylase-like"/>
    <property type="match status" value="1"/>
</dbReference>
<dbReference type="SUPFAM" id="SSF53955">
    <property type="entry name" value="Lysozyme-like"/>
    <property type="match status" value="1"/>
</dbReference>
<keyword evidence="5" id="KW-0645">Protease</keyword>
<keyword evidence="9" id="KW-0511">Multifunctional enzyme</keyword>
<dbReference type="Pfam" id="PF00912">
    <property type="entry name" value="Transgly"/>
    <property type="match status" value="1"/>
</dbReference>
<dbReference type="GO" id="GO:0009252">
    <property type="term" value="P:peptidoglycan biosynthetic process"/>
    <property type="evidence" value="ECO:0007669"/>
    <property type="project" value="InterPro"/>
</dbReference>
<evidence type="ECO:0000259" key="14">
    <source>
        <dbReference type="Pfam" id="PF06832"/>
    </source>
</evidence>